<reference evidence="1" key="1">
    <citation type="submission" date="2018-05" db="EMBL/GenBank/DDBJ databases">
        <authorList>
            <person name="Lanie J.A."/>
            <person name="Ng W.-L."/>
            <person name="Kazmierczak K.M."/>
            <person name="Andrzejewski T.M."/>
            <person name="Davidsen T.M."/>
            <person name="Wayne K.J."/>
            <person name="Tettelin H."/>
            <person name="Glass J.I."/>
            <person name="Rusch D."/>
            <person name="Podicherti R."/>
            <person name="Tsui H.-C.T."/>
            <person name="Winkler M.E."/>
        </authorList>
    </citation>
    <scope>NUCLEOTIDE SEQUENCE</scope>
</reference>
<organism evidence="1">
    <name type="scientific">marine metagenome</name>
    <dbReference type="NCBI Taxonomy" id="408172"/>
    <lineage>
        <taxon>unclassified sequences</taxon>
        <taxon>metagenomes</taxon>
        <taxon>ecological metagenomes</taxon>
    </lineage>
</organism>
<proteinExistence type="predicted"/>
<evidence type="ECO:0000313" key="1">
    <source>
        <dbReference type="EMBL" id="SVE13142.1"/>
    </source>
</evidence>
<dbReference type="EMBL" id="UINC01196229">
    <property type="protein sequence ID" value="SVE13142.1"/>
    <property type="molecule type" value="Genomic_DNA"/>
</dbReference>
<dbReference type="AlphaFoldDB" id="A0A383AZL5"/>
<sequence length="51" mass="5704">MATALLLVRRSIGWRWGWLLPVPDGVVFDVEITGLHHRNPLRRRGAGNGGE</sequence>
<name>A0A383AZL5_9ZZZZ</name>
<accession>A0A383AZL5</accession>
<gene>
    <name evidence="1" type="ORF">METZ01_LOCUS465996</name>
</gene>
<protein>
    <submittedName>
        <fullName evidence="1">Uncharacterized protein</fullName>
    </submittedName>
</protein>